<dbReference type="SMART" id="SM00034">
    <property type="entry name" value="CLECT"/>
    <property type="match status" value="1"/>
</dbReference>
<evidence type="ECO:0000256" key="2">
    <source>
        <dbReference type="SAM" id="Phobius"/>
    </source>
</evidence>
<evidence type="ECO:0000313" key="4">
    <source>
        <dbReference type="Proteomes" id="UP000095287"/>
    </source>
</evidence>
<dbReference type="Gene3D" id="3.10.100.10">
    <property type="entry name" value="Mannose-Binding Protein A, subunit A"/>
    <property type="match status" value="1"/>
</dbReference>
<protein>
    <submittedName>
        <fullName evidence="5">C-type lectin domain-containing protein</fullName>
    </submittedName>
</protein>
<keyword evidence="4" id="KW-1185">Reference proteome</keyword>
<dbReference type="PROSITE" id="PS00615">
    <property type="entry name" value="C_TYPE_LECTIN_1"/>
    <property type="match status" value="1"/>
</dbReference>
<sequence length="191" mass="22534">MLILFLIYTCFFSLLSVFSTLRPDSMKTEVLLFSLLLGTCLAYGLLDKCRYQCQNRVPCWDGWTYYSHTQSCYRVYHNKNWFEAADYCRSLNANLTSIHGHHENSFVARVAYNGDSDQKTWIGGFYFGGKYSWNDGTEMRFTNWRNNVEQKNCELPCVAIVNFKCVNRVKWVNENCYDELRTFVCKRPAFR</sequence>
<reference evidence="5" key="1">
    <citation type="submission" date="2016-11" db="UniProtKB">
        <authorList>
            <consortium name="WormBaseParasite"/>
        </authorList>
    </citation>
    <scope>IDENTIFICATION</scope>
</reference>
<dbReference type="Pfam" id="PF00059">
    <property type="entry name" value="Lectin_C"/>
    <property type="match status" value="1"/>
</dbReference>
<evidence type="ECO:0000256" key="1">
    <source>
        <dbReference type="ARBA" id="ARBA00023157"/>
    </source>
</evidence>
<name>A0A1I7ZN96_9BILA</name>
<feature type="transmembrane region" description="Helical" evidence="2">
    <location>
        <begin position="29"/>
        <end position="46"/>
    </location>
</feature>
<dbReference type="InterPro" id="IPR050111">
    <property type="entry name" value="C-type_lectin/snaclec_domain"/>
</dbReference>
<dbReference type="CDD" id="cd00037">
    <property type="entry name" value="CLECT"/>
    <property type="match status" value="1"/>
</dbReference>
<keyword evidence="2" id="KW-0472">Membrane</keyword>
<keyword evidence="2" id="KW-1133">Transmembrane helix</keyword>
<dbReference type="Proteomes" id="UP000095287">
    <property type="component" value="Unplaced"/>
</dbReference>
<proteinExistence type="predicted"/>
<dbReference type="SUPFAM" id="SSF56436">
    <property type="entry name" value="C-type lectin-like"/>
    <property type="match status" value="1"/>
</dbReference>
<dbReference type="PROSITE" id="PS50041">
    <property type="entry name" value="C_TYPE_LECTIN_2"/>
    <property type="match status" value="1"/>
</dbReference>
<dbReference type="InterPro" id="IPR001304">
    <property type="entry name" value="C-type_lectin-like"/>
</dbReference>
<accession>A0A1I7ZN96</accession>
<dbReference type="AlphaFoldDB" id="A0A1I7ZN96"/>
<organism evidence="4 5">
    <name type="scientific">Steinernema glaseri</name>
    <dbReference type="NCBI Taxonomy" id="37863"/>
    <lineage>
        <taxon>Eukaryota</taxon>
        <taxon>Metazoa</taxon>
        <taxon>Ecdysozoa</taxon>
        <taxon>Nematoda</taxon>
        <taxon>Chromadorea</taxon>
        <taxon>Rhabditida</taxon>
        <taxon>Tylenchina</taxon>
        <taxon>Panagrolaimomorpha</taxon>
        <taxon>Strongyloidoidea</taxon>
        <taxon>Steinernematidae</taxon>
        <taxon>Steinernema</taxon>
    </lineage>
</organism>
<evidence type="ECO:0000259" key="3">
    <source>
        <dbReference type="PROSITE" id="PS50041"/>
    </source>
</evidence>
<dbReference type="WBParaSite" id="L893_g28126.t1">
    <property type="protein sequence ID" value="L893_g28126.t1"/>
    <property type="gene ID" value="L893_g28126"/>
</dbReference>
<dbReference type="InterPro" id="IPR016187">
    <property type="entry name" value="CTDL_fold"/>
</dbReference>
<dbReference type="PANTHER" id="PTHR22803">
    <property type="entry name" value="MANNOSE, PHOSPHOLIPASE, LECTIN RECEPTOR RELATED"/>
    <property type="match status" value="1"/>
</dbReference>
<evidence type="ECO:0000313" key="5">
    <source>
        <dbReference type="WBParaSite" id="L893_g28126.t1"/>
    </source>
</evidence>
<dbReference type="InterPro" id="IPR016186">
    <property type="entry name" value="C-type_lectin-like/link_sf"/>
</dbReference>
<dbReference type="InterPro" id="IPR018378">
    <property type="entry name" value="C-type_lectin_CS"/>
</dbReference>
<keyword evidence="2" id="KW-0812">Transmembrane</keyword>
<keyword evidence="1" id="KW-1015">Disulfide bond</keyword>
<feature type="domain" description="C-type lectin" evidence="3">
    <location>
        <begin position="68"/>
        <end position="176"/>
    </location>
</feature>